<proteinExistence type="predicted"/>
<organism evidence="1 2">
    <name type="scientific">Cryptotermes secundus</name>
    <dbReference type="NCBI Taxonomy" id="105785"/>
    <lineage>
        <taxon>Eukaryota</taxon>
        <taxon>Metazoa</taxon>
        <taxon>Ecdysozoa</taxon>
        <taxon>Arthropoda</taxon>
        <taxon>Hexapoda</taxon>
        <taxon>Insecta</taxon>
        <taxon>Pterygota</taxon>
        <taxon>Neoptera</taxon>
        <taxon>Polyneoptera</taxon>
        <taxon>Dictyoptera</taxon>
        <taxon>Blattodea</taxon>
        <taxon>Blattoidea</taxon>
        <taxon>Termitoidae</taxon>
        <taxon>Kalotermitidae</taxon>
        <taxon>Cryptotermitinae</taxon>
        <taxon>Cryptotermes</taxon>
    </lineage>
</organism>
<comment type="caution">
    <text evidence="1">The sequence shown here is derived from an EMBL/GenBank/DDBJ whole genome shotgun (WGS) entry which is preliminary data.</text>
</comment>
<dbReference type="InParanoid" id="A0A2J7Q5Z0"/>
<gene>
    <name evidence="1" type="ORF">B7P43_G09289</name>
</gene>
<name>A0A2J7Q5Z0_9NEOP</name>
<accession>A0A2J7Q5Z0</accession>
<evidence type="ECO:0000313" key="2">
    <source>
        <dbReference type="Proteomes" id="UP000235965"/>
    </source>
</evidence>
<reference evidence="1 2" key="1">
    <citation type="submission" date="2017-12" db="EMBL/GenBank/DDBJ databases">
        <title>Hemimetabolous genomes reveal molecular basis of termite eusociality.</title>
        <authorList>
            <person name="Harrison M.C."/>
            <person name="Jongepier E."/>
            <person name="Robertson H.M."/>
            <person name="Arning N."/>
            <person name="Bitard-Feildel T."/>
            <person name="Chao H."/>
            <person name="Childers C.P."/>
            <person name="Dinh H."/>
            <person name="Doddapaneni H."/>
            <person name="Dugan S."/>
            <person name="Gowin J."/>
            <person name="Greiner C."/>
            <person name="Han Y."/>
            <person name="Hu H."/>
            <person name="Hughes D.S.T."/>
            <person name="Huylmans A.-K."/>
            <person name="Kemena C."/>
            <person name="Kremer L.P.M."/>
            <person name="Lee S.L."/>
            <person name="Lopez-Ezquerra A."/>
            <person name="Mallet L."/>
            <person name="Monroy-Kuhn J.M."/>
            <person name="Moser A."/>
            <person name="Murali S.C."/>
            <person name="Muzny D.M."/>
            <person name="Otani S."/>
            <person name="Piulachs M.-D."/>
            <person name="Poelchau M."/>
            <person name="Qu J."/>
            <person name="Schaub F."/>
            <person name="Wada-Katsumata A."/>
            <person name="Worley K.C."/>
            <person name="Xie Q."/>
            <person name="Ylla G."/>
            <person name="Poulsen M."/>
            <person name="Gibbs R.A."/>
            <person name="Schal C."/>
            <person name="Richards S."/>
            <person name="Belles X."/>
            <person name="Korb J."/>
            <person name="Bornberg-Bauer E."/>
        </authorList>
    </citation>
    <scope>NUCLEOTIDE SEQUENCE [LARGE SCALE GENOMIC DNA]</scope>
    <source>
        <tissue evidence="1">Whole body</tissue>
    </source>
</reference>
<dbReference type="Proteomes" id="UP000235965">
    <property type="component" value="Unassembled WGS sequence"/>
</dbReference>
<evidence type="ECO:0000313" key="1">
    <source>
        <dbReference type="EMBL" id="PNF23994.1"/>
    </source>
</evidence>
<keyword evidence="2" id="KW-1185">Reference proteome</keyword>
<dbReference type="AlphaFoldDB" id="A0A2J7Q5Z0"/>
<dbReference type="EMBL" id="NEVH01017543">
    <property type="protein sequence ID" value="PNF23994.1"/>
    <property type="molecule type" value="Genomic_DNA"/>
</dbReference>
<sequence length="147" mass="16558">MVFLESITTFCCVTVRRCACCKKNEMKSTQNSTSQTPSKTLHPIWTTDTASYDATSTITTQEAMSPSHTGILNHNFQPPGSKPHANLPDVTAASSMFPRRGTLTFSPQGQLCEDKQYYHNEKALHDEWYFTGTFTQDPRRSKEVTEL</sequence>
<protein>
    <submittedName>
        <fullName evidence="1">Uncharacterized protein</fullName>
    </submittedName>
</protein>
<dbReference type="OrthoDB" id="8192155at2759"/>